<keyword evidence="2" id="KW-1185">Reference proteome</keyword>
<comment type="caution">
    <text evidence="1">The sequence shown here is derived from an EMBL/GenBank/DDBJ whole genome shotgun (WGS) entry which is preliminary data.</text>
</comment>
<proteinExistence type="predicted"/>
<protein>
    <submittedName>
        <fullName evidence="1">Uncharacterized protein</fullName>
    </submittedName>
</protein>
<evidence type="ECO:0000313" key="2">
    <source>
        <dbReference type="Proteomes" id="UP001064489"/>
    </source>
</evidence>
<name>A0AAD5P128_ACENE</name>
<dbReference type="EMBL" id="JAJSOW010000003">
    <property type="protein sequence ID" value="KAI9194679.1"/>
    <property type="molecule type" value="Genomic_DNA"/>
</dbReference>
<organism evidence="1 2">
    <name type="scientific">Acer negundo</name>
    <name type="common">Box elder</name>
    <dbReference type="NCBI Taxonomy" id="4023"/>
    <lineage>
        <taxon>Eukaryota</taxon>
        <taxon>Viridiplantae</taxon>
        <taxon>Streptophyta</taxon>
        <taxon>Embryophyta</taxon>
        <taxon>Tracheophyta</taxon>
        <taxon>Spermatophyta</taxon>
        <taxon>Magnoliopsida</taxon>
        <taxon>eudicotyledons</taxon>
        <taxon>Gunneridae</taxon>
        <taxon>Pentapetalae</taxon>
        <taxon>rosids</taxon>
        <taxon>malvids</taxon>
        <taxon>Sapindales</taxon>
        <taxon>Sapindaceae</taxon>
        <taxon>Hippocastanoideae</taxon>
        <taxon>Acereae</taxon>
        <taxon>Acer</taxon>
    </lineage>
</organism>
<dbReference type="AlphaFoldDB" id="A0AAD5P128"/>
<reference evidence="1" key="2">
    <citation type="submission" date="2023-02" db="EMBL/GenBank/DDBJ databases">
        <authorList>
            <person name="Swenson N.G."/>
            <person name="Wegrzyn J.L."/>
            <person name="Mcevoy S.L."/>
        </authorList>
    </citation>
    <scope>NUCLEOTIDE SEQUENCE</scope>
    <source>
        <strain evidence="1">91603</strain>
        <tissue evidence="1">Leaf</tissue>
    </source>
</reference>
<reference evidence="1" key="1">
    <citation type="journal article" date="2022" name="Plant J.">
        <title>Strategies of tolerance reflected in two North American maple genomes.</title>
        <authorList>
            <person name="McEvoy S.L."/>
            <person name="Sezen U.U."/>
            <person name="Trouern-Trend A."/>
            <person name="McMahon S.M."/>
            <person name="Schaberg P.G."/>
            <person name="Yang J."/>
            <person name="Wegrzyn J.L."/>
            <person name="Swenson N.G."/>
        </authorList>
    </citation>
    <scope>NUCLEOTIDE SEQUENCE</scope>
    <source>
        <strain evidence="1">91603</strain>
    </source>
</reference>
<gene>
    <name evidence="1" type="ORF">LWI28_008117</name>
</gene>
<accession>A0AAD5P128</accession>
<dbReference type="Proteomes" id="UP001064489">
    <property type="component" value="Chromosome 1"/>
</dbReference>
<sequence length="131" mass="14697">MDGIQPKSETFRFNVKGTKTRRFHHVESSGGICFLRFMMVWRRSEDNRSVQKTLTANLRIFRRETCRSALFDFNGVGGDNSLFVAGYGYDFSYGYCSGGVYSGGASAAWLLFRTPGISCYLILNSGSFPKP</sequence>
<evidence type="ECO:0000313" key="1">
    <source>
        <dbReference type="EMBL" id="KAI9194679.1"/>
    </source>
</evidence>